<dbReference type="InterPro" id="IPR011055">
    <property type="entry name" value="Dup_hybrid_motif"/>
</dbReference>
<gene>
    <name evidence="4" type="ORF">HGP29_26545</name>
</gene>
<dbReference type="SUPFAM" id="SSF57997">
    <property type="entry name" value="Tropomyosin"/>
    <property type="match status" value="1"/>
</dbReference>
<reference evidence="4 5" key="1">
    <citation type="submission" date="2020-04" db="EMBL/GenBank/DDBJ databases">
        <title>Flammeovirga sp. SR4, a novel species isolated from seawater.</title>
        <authorList>
            <person name="Wang X."/>
        </authorList>
    </citation>
    <scope>NUCLEOTIDE SEQUENCE [LARGE SCALE GENOMIC DNA]</scope>
    <source>
        <strain evidence="4 5">SR4</strain>
    </source>
</reference>
<protein>
    <submittedName>
        <fullName evidence="4">Peptidoglycan DD-metalloendopeptidase family protein</fullName>
    </submittedName>
</protein>
<name>A0A7X8SR79_9BACT</name>
<dbReference type="SUPFAM" id="SSF51261">
    <property type="entry name" value="Duplicated hybrid motif"/>
    <property type="match status" value="1"/>
</dbReference>
<dbReference type="RefSeq" id="WP_168885502.1">
    <property type="nucleotide sequence ID" value="NZ_JABAIL010000015.1"/>
</dbReference>
<accession>A0A7X8SR79</accession>
<organism evidence="4 5">
    <name type="scientific">Flammeovirga agarivorans</name>
    <dbReference type="NCBI Taxonomy" id="2726742"/>
    <lineage>
        <taxon>Bacteria</taxon>
        <taxon>Pseudomonadati</taxon>
        <taxon>Bacteroidota</taxon>
        <taxon>Cytophagia</taxon>
        <taxon>Cytophagales</taxon>
        <taxon>Flammeovirgaceae</taxon>
        <taxon>Flammeovirga</taxon>
    </lineage>
</organism>
<keyword evidence="2" id="KW-0175">Coiled coil</keyword>
<dbReference type="Pfam" id="PF01551">
    <property type="entry name" value="Peptidase_M23"/>
    <property type="match status" value="1"/>
</dbReference>
<dbReference type="EMBL" id="JABAIL010000015">
    <property type="protein sequence ID" value="NLR94793.1"/>
    <property type="molecule type" value="Genomic_DNA"/>
</dbReference>
<dbReference type="InterPro" id="IPR016047">
    <property type="entry name" value="M23ase_b-sheet_dom"/>
</dbReference>
<proteinExistence type="predicted"/>
<dbReference type="PANTHER" id="PTHR21666:SF289">
    <property type="entry name" value="L-ALA--D-GLU ENDOPEPTIDASE"/>
    <property type="match status" value="1"/>
</dbReference>
<sequence length="387" mass="44274">MLRYVLLLFIFIIHHFAFAQEDIKQAKERIAKMSAILKNTTEQKEASMTELSDIEAHIEGLKHLLEQINKRIVNAQKEGILAAHSVDSLSEKLMFLKEEYAELVYASYKTGGDFEQLAYILASDNFSQFVRRANYIEHYKDIRKKQILEIERTQELLNSKQIEVQERVKEEANSLEEEKLQLAELKKLEEKQGEMIASLKDKEEEIKKQLELERKGLSELQKQMIAMTSKVSSKPETPITKKEETVEVEAVFTEQEGKLSWPVDEGVVTNKFGLRPHPILTGVTIENHGIDIRVKENAKVKSVFSGVVTAVTKVPNLQNVVMIRHGDFFTVYSKLSSVNVKVGDHLPAKKVLGKAGKNMDGAYEVQFQIWNKKGQKLDPEKWLVAHQ</sequence>
<keyword evidence="5" id="KW-1185">Reference proteome</keyword>
<feature type="domain" description="M23ase beta-sheet core" evidence="3">
    <location>
        <begin position="287"/>
        <end position="379"/>
    </location>
</feature>
<dbReference type="Gene3D" id="2.70.70.10">
    <property type="entry name" value="Glucose Permease (Domain IIA)"/>
    <property type="match status" value="1"/>
</dbReference>
<dbReference type="AlphaFoldDB" id="A0A7X8SR79"/>
<dbReference type="InterPro" id="IPR050570">
    <property type="entry name" value="Cell_wall_metabolism_enzyme"/>
</dbReference>
<dbReference type="Gene3D" id="6.10.250.3150">
    <property type="match status" value="1"/>
</dbReference>
<dbReference type="Proteomes" id="UP000585050">
    <property type="component" value="Unassembled WGS sequence"/>
</dbReference>
<dbReference type="CDD" id="cd12797">
    <property type="entry name" value="M23_peptidase"/>
    <property type="match status" value="1"/>
</dbReference>
<evidence type="ECO:0000313" key="5">
    <source>
        <dbReference type="Proteomes" id="UP000585050"/>
    </source>
</evidence>
<dbReference type="GO" id="GO:0004222">
    <property type="term" value="F:metalloendopeptidase activity"/>
    <property type="evidence" value="ECO:0007669"/>
    <property type="project" value="TreeGrafter"/>
</dbReference>
<dbReference type="PANTHER" id="PTHR21666">
    <property type="entry name" value="PEPTIDASE-RELATED"/>
    <property type="match status" value="1"/>
</dbReference>
<evidence type="ECO:0000313" key="4">
    <source>
        <dbReference type="EMBL" id="NLR94793.1"/>
    </source>
</evidence>
<comment type="caution">
    <text evidence="4">The sequence shown here is derived from an EMBL/GenBank/DDBJ whole genome shotgun (WGS) entry which is preliminary data.</text>
</comment>
<evidence type="ECO:0000256" key="2">
    <source>
        <dbReference type="SAM" id="Coils"/>
    </source>
</evidence>
<feature type="coiled-coil region" evidence="2">
    <location>
        <begin position="16"/>
        <end position="78"/>
    </location>
</feature>
<keyword evidence="1" id="KW-0732">Signal</keyword>
<feature type="coiled-coil region" evidence="2">
    <location>
        <begin position="158"/>
        <end position="223"/>
    </location>
</feature>
<evidence type="ECO:0000256" key="1">
    <source>
        <dbReference type="ARBA" id="ARBA00022729"/>
    </source>
</evidence>
<evidence type="ECO:0000259" key="3">
    <source>
        <dbReference type="Pfam" id="PF01551"/>
    </source>
</evidence>